<evidence type="ECO:0000313" key="5">
    <source>
        <dbReference type="EMBL" id="SBT25806.1"/>
    </source>
</evidence>
<dbReference type="Gene3D" id="3.40.630.10">
    <property type="entry name" value="Zn peptidases"/>
    <property type="match status" value="1"/>
</dbReference>
<evidence type="ECO:0000259" key="4">
    <source>
        <dbReference type="Pfam" id="PF07687"/>
    </source>
</evidence>
<dbReference type="SUPFAM" id="SSF53187">
    <property type="entry name" value="Zn-dependent exopeptidases"/>
    <property type="match status" value="1"/>
</dbReference>
<dbReference type="EMBL" id="FLRC01000022">
    <property type="protein sequence ID" value="SBT25806.1"/>
    <property type="molecule type" value="Genomic_DNA"/>
</dbReference>
<dbReference type="GO" id="GO:0008233">
    <property type="term" value="F:peptidase activity"/>
    <property type="evidence" value="ECO:0007669"/>
    <property type="project" value="UniProtKB-KW"/>
</dbReference>
<gene>
    <name evidence="5" type="ORF">ODI_01433</name>
    <name evidence="6" type="ORF">ODI_R3832</name>
</gene>
<keyword evidence="2" id="KW-0479">Metal-binding</keyword>
<dbReference type="InterPro" id="IPR002933">
    <property type="entry name" value="Peptidase_M20"/>
</dbReference>
<dbReference type="Pfam" id="PF01546">
    <property type="entry name" value="Peptidase_M20"/>
    <property type="match status" value="1"/>
</dbReference>
<dbReference type="GO" id="GO:0046872">
    <property type="term" value="F:metal ion binding"/>
    <property type="evidence" value="ECO:0007669"/>
    <property type="project" value="UniProtKB-KW"/>
</dbReference>
<dbReference type="PANTHER" id="PTHR43270">
    <property type="entry name" value="BETA-ALA-HIS DIPEPTIDASE"/>
    <property type="match status" value="1"/>
</dbReference>
<reference evidence="5 7" key="1">
    <citation type="submission" date="2016-06" db="EMBL/GenBank/DDBJ databases">
        <authorList>
            <person name="Kjaerup R.B."/>
            <person name="Dalgaard T.S."/>
            <person name="Juul-Madsen H.R."/>
        </authorList>
    </citation>
    <scope>NUCLEOTIDE SEQUENCE [LARGE SCALE GENOMIC DNA]</scope>
    <source>
        <strain evidence="5">Orrdi1</strain>
    </source>
</reference>
<dbReference type="NCBIfam" id="NF005478">
    <property type="entry name" value="PRK07079.1"/>
    <property type="match status" value="1"/>
</dbReference>
<proteinExistence type="predicted"/>
<sequence length="468" mass="50360">MTMQQALAQVRREFDEGVFAQTLARRVAVRSVSGPNADEAVLQSYYTDILEPELAQLGFTCRRIENPAPGGSPFLLAERIESPDALTVLTYGHGDVVPGYDDQWDAGLGPWEMVLRDDAWYGRGVADNKGQHGVNLSALRAVLNARGGKLGYNVKALFELGEERSSPGLRAVCAEQREALSADLFLASDGPRVSAAQPTLFLGSRGGVVFELSCRLREGALHSGNWGGIMKNPAVILANAIGTLVDGRGRVQVKGLLPEGIPASVREALGALQVDSERLGRKIDMDWGEPGLSPAERLLGWNTIEVLTLAAGNPAKPVNAIPPEASAYLQLRFVVGTDWQNVETLVRQHLDAAGYPEVMVRVVRGSPATRLDPAHPWVRWAKDAIAAVTGEAPAVNPNLGGTVPNDAFSDILGLPTVWVPHSYPGCKQHAANEHLPRSIVRQGLDMMVSVFWHLGEPEAQAVAKAARR</sequence>
<feature type="domain" description="Peptidase M20 dimerisation" evidence="4">
    <location>
        <begin position="217"/>
        <end position="354"/>
    </location>
</feature>
<evidence type="ECO:0000256" key="2">
    <source>
        <dbReference type="ARBA" id="ARBA00022723"/>
    </source>
</evidence>
<dbReference type="Gene3D" id="3.30.70.360">
    <property type="match status" value="1"/>
</dbReference>
<organism evidence="5 7">
    <name type="scientific">Orrella dioscoreae</name>
    <dbReference type="NCBI Taxonomy" id="1851544"/>
    <lineage>
        <taxon>Bacteria</taxon>
        <taxon>Pseudomonadati</taxon>
        <taxon>Pseudomonadota</taxon>
        <taxon>Betaproteobacteria</taxon>
        <taxon>Burkholderiales</taxon>
        <taxon>Alcaligenaceae</taxon>
        <taxon>Orrella</taxon>
    </lineage>
</organism>
<dbReference type="GO" id="GO:0006508">
    <property type="term" value="P:proteolysis"/>
    <property type="evidence" value="ECO:0007669"/>
    <property type="project" value="UniProtKB-KW"/>
</dbReference>
<protein>
    <submittedName>
        <fullName evidence="5">Acetylornithine deacetylase/Succinyl-diaminopimelate desuccinylase and related deacylases</fullName>
    </submittedName>
</protein>
<evidence type="ECO:0000313" key="7">
    <source>
        <dbReference type="Proteomes" id="UP000078558"/>
    </source>
</evidence>
<dbReference type="AlphaFoldDB" id="A0A1C3K2S5"/>
<dbReference type="InterPro" id="IPR051458">
    <property type="entry name" value="Cyt/Met_Dipeptidase"/>
</dbReference>
<evidence type="ECO:0000256" key="1">
    <source>
        <dbReference type="ARBA" id="ARBA00022670"/>
    </source>
</evidence>
<dbReference type="InterPro" id="IPR011650">
    <property type="entry name" value="Peptidase_M20_dimer"/>
</dbReference>
<name>A0A1C3K2S5_9BURK</name>
<accession>A0A1C3K2S5</accession>
<dbReference type="STRING" id="1851544.ODI_01433"/>
<evidence type="ECO:0000256" key="3">
    <source>
        <dbReference type="ARBA" id="ARBA00022801"/>
    </source>
</evidence>
<dbReference type="Proteomes" id="UP000078558">
    <property type="component" value="Chromosome I"/>
</dbReference>
<dbReference type="PANTHER" id="PTHR43270:SF12">
    <property type="entry name" value="SUCCINYL-DIAMINOPIMELATE DESUCCINYLASE"/>
    <property type="match status" value="1"/>
</dbReference>
<dbReference type="EMBL" id="LT907988">
    <property type="protein sequence ID" value="SOE51978.1"/>
    <property type="molecule type" value="Genomic_DNA"/>
</dbReference>
<evidence type="ECO:0000313" key="6">
    <source>
        <dbReference type="EMBL" id="SOE51978.1"/>
    </source>
</evidence>
<keyword evidence="1" id="KW-0645">Protease</keyword>
<dbReference type="KEGG" id="odi:ODI_R3832"/>
<keyword evidence="3" id="KW-0378">Hydrolase</keyword>
<keyword evidence="7" id="KW-1185">Reference proteome</keyword>
<dbReference type="RefSeq" id="WP_067754416.1">
    <property type="nucleotide sequence ID" value="NZ_LT907988.1"/>
</dbReference>
<dbReference type="OrthoDB" id="9761532at2"/>
<reference evidence="6 7" key="2">
    <citation type="submission" date="2017-08" db="EMBL/GenBank/DDBJ databases">
        <authorList>
            <person name="de Groot N.N."/>
        </authorList>
    </citation>
    <scope>NUCLEOTIDE SEQUENCE [LARGE SCALE GENOMIC DNA]</scope>
    <source>
        <strain evidence="6">Orrdi1</strain>
    </source>
</reference>
<dbReference type="Pfam" id="PF07687">
    <property type="entry name" value="M20_dimer"/>
    <property type="match status" value="1"/>
</dbReference>